<dbReference type="InterPro" id="IPR005561">
    <property type="entry name" value="ANTAR"/>
</dbReference>
<dbReference type="SMART" id="SM01012">
    <property type="entry name" value="ANTAR"/>
    <property type="match status" value="1"/>
</dbReference>
<dbReference type="HOGENOM" id="CLU_2117381_0_0_9"/>
<protein>
    <recommendedName>
        <fullName evidence="2">ANTAR domain-containing protein</fullName>
    </recommendedName>
</protein>
<dbReference type="InterPro" id="IPR011006">
    <property type="entry name" value="CheY-like_superfamily"/>
</dbReference>
<name>C0CIU0_BLAHS</name>
<dbReference type="Pfam" id="PF03861">
    <property type="entry name" value="ANTAR"/>
    <property type="match status" value="1"/>
</dbReference>
<sequence length="127" mass="14915">MRFAIDVCKSKNCVALLLVRSELHDEIYEKVFPWGVFTLAKPTSRTALIRALDWMVSTRERLRNLEKKALSIEEKMEEIRLVNHAKWLLISQRQMNESAAHRYIEKQAMNRCLTKREVSLEIIQNGS</sequence>
<evidence type="ECO:0000313" key="4">
    <source>
        <dbReference type="Proteomes" id="UP000003100"/>
    </source>
</evidence>
<dbReference type="SUPFAM" id="SSF52172">
    <property type="entry name" value="CheY-like"/>
    <property type="match status" value="1"/>
</dbReference>
<dbReference type="RefSeq" id="WP_005946206.1">
    <property type="nucleotide sequence ID" value="NZ_GG657679.1"/>
</dbReference>
<dbReference type="Proteomes" id="UP000003100">
    <property type="component" value="Unassembled WGS sequence"/>
</dbReference>
<organism evidence="3 4">
    <name type="scientific">Blautia hydrogenotrophica (strain DSM 10507 / JCM 14656 / S5a33)</name>
    <name type="common">Ruminococcus hydrogenotrophicus</name>
    <dbReference type="NCBI Taxonomy" id="476272"/>
    <lineage>
        <taxon>Bacteria</taxon>
        <taxon>Bacillati</taxon>
        <taxon>Bacillota</taxon>
        <taxon>Clostridia</taxon>
        <taxon>Lachnospirales</taxon>
        <taxon>Lachnospiraceae</taxon>
        <taxon>Blautia</taxon>
    </lineage>
</organism>
<evidence type="ECO:0000313" key="3">
    <source>
        <dbReference type="EMBL" id="EEG50343.1"/>
    </source>
</evidence>
<dbReference type="GO" id="GO:0003723">
    <property type="term" value="F:RNA binding"/>
    <property type="evidence" value="ECO:0007669"/>
    <property type="project" value="InterPro"/>
</dbReference>
<accession>C0CIU0</accession>
<evidence type="ECO:0000259" key="2">
    <source>
        <dbReference type="PROSITE" id="PS50921"/>
    </source>
</evidence>
<gene>
    <name evidence="3" type="ORF">RUMHYD_00757</name>
</gene>
<dbReference type="Gene3D" id="1.10.10.10">
    <property type="entry name" value="Winged helix-like DNA-binding domain superfamily/Winged helix DNA-binding domain"/>
    <property type="match status" value="1"/>
</dbReference>
<keyword evidence="1" id="KW-0175">Coiled coil</keyword>
<feature type="domain" description="ANTAR" evidence="2">
    <location>
        <begin position="62"/>
        <end position="123"/>
    </location>
</feature>
<dbReference type="PROSITE" id="PS50921">
    <property type="entry name" value="ANTAR"/>
    <property type="match status" value="1"/>
</dbReference>
<dbReference type="EMBL" id="ACBZ01000027">
    <property type="protein sequence ID" value="EEG50343.1"/>
    <property type="molecule type" value="Genomic_DNA"/>
</dbReference>
<reference evidence="3 4" key="1">
    <citation type="submission" date="2009-01" db="EMBL/GenBank/DDBJ databases">
        <authorList>
            <person name="Fulton L."/>
            <person name="Clifton S."/>
            <person name="Fulton B."/>
            <person name="Xu J."/>
            <person name="Minx P."/>
            <person name="Pepin K.H."/>
            <person name="Johnson M."/>
            <person name="Bhonagiri V."/>
            <person name="Nash W.E."/>
            <person name="Mardis E.R."/>
            <person name="Wilson R.K."/>
        </authorList>
    </citation>
    <scope>NUCLEOTIDE SEQUENCE [LARGE SCALE GENOMIC DNA]</scope>
    <source>
        <strain evidence="4">DSM 10507 / JCM 14656 / S5a33</strain>
    </source>
</reference>
<keyword evidence="4" id="KW-1185">Reference proteome</keyword>
<reference evidence="3 4" key="2">
    <citation type="submission" date="2009-02" db="EMBL/GenBank/DDBJ databases">
        <title>Draft genome sequence of Blautia hydrogenotrophica DSM 10507 (Ruminococcus hydrogenotrophicus DSM 10507).</title>
        <authorList>
            <person name="Sudarsanam P."/>
            <person name="Ley R."/>
            <person name="Guruge J."/>
            <person name="Turnbaugh P.J."/>
            <person name="Mahowald M."/>
            <person name="Liep D."/>
            <person name="Gordon J."/>
        </authorList>
    </citation>
    <scope>NUCLEOTIDE SEQUENCE [LARGE SCALE GENOMIC DNA]</scope>
    <source>
        <strain evidence="4">DSM 10507 / JCM 14656 / S5a33</strain>
    </source>
</reference>
<dbReference type="eggNOG" id="COG3707">
    <property type="taxonomic scope" value="Bacteria"/>
</dbReference>
<dbReference type="AlphaFoldDB" id="C0CIU0"/>
<comment type="caution">
    <text evidence="3">The sequence shown here is derived from an EMBL/GenBank/DDBJ whole genome shotgun (WGS) entry which is preliminary data.</text>
</comment>
<evidence type="ECO:0000256" key="1">
    <source>
        <dbReference type="SAM" id="Coils"/>
    </source>
</evidence>
<dbReference type="InterPro" id="IPR036388">
    <property type="entry name" value="WH-like_DNA-bd_sf"/>
</dbReference>
<proteinExistence type="predicted"/>
<feature type="coiled-coil region" evidence="1">
    <location>
        <begin position="55"/>
        <end position="82"/>
    </location>
</feature>